<evidence type="ECO:0000313" key="2">
    <source>
        <dbReference type="EMBL" id="KAG2650762.1"/>
    </source>
</evidence>
<gene>
    <name evidence="2" type="ORF">PVAP13_1NG170157</name>
</gene>
<dbReference type="Proteomes" id="UP000823388">
    <property type="component" value="Chromosome 1N"/>
</dbReference>
<dbReference type="AlphaFoldDB" id="A0A8T0WNU0"/>
<proteinExistence type="predicted"/>
<feature type="region of interest" description="Disordered" evidence="1">
    <location>
        <begin position="1"/>
        <end position="21"/>
    </location>
</feature>
<protein>
    <submittedName>
        <fullName evidence="2">Uncharacterized protein</fullName>
    </submittedName>
</protein>
<comment type="caution">
    <text evidence="2">The sequence shown here is derived from an EMBL/GenBank/DDBJ whole genome shotgun (WGS) entry which is preliminary data.</text>
</comment>
<feature type="compositionally biased region" description="Basic residues" evidence="1">
    <location>
        <begin position="1"/>
        <end position="14"/>
    </location>
</feature>
<keyword evidence="3" id="KW-1185">Reference proteome</keyword>
<feature type="compositionally biased region" description="Low complexity" evidence="1">
    <location>
        <begin position="81"/>
        <end position="93"/>
    </location>
</feature>
<evidence type="ECO:0000313" key="3">
    <source>
        <dbReference type="Proteomes" id="UP000823388"/>
    </source>
</evidence>
<organism evidence="2 3">
    <name type="scientific">Panicum virgatum</name>
    <name type="common">Blackwell switchgrass</name>
    <dbReference type="NCBI Taxonomy" id="38727"/>
    <lineage>
        <taxon>Eukaryota</taxon>
        <taxon>Viridiplantae</taxon>
        <taxon>Streptophyta</taxon>
        <taxon>Embryophyta</taxon>
        <taxon>Tracheophyta</taxon>
        <taxon>Spermatophyta</taxon>
        <taxon>Magnoliopsida</taxon>
        <taxon>Liliopsida</taxon>
        <taxon>Poales</taxon>
        <taxon>Poaceae</taxon>
        <taxon>PACMAD clade</taxon>
        <taxon>Panicoideae</taxon>
        <taxon>Panicodae</taxon>
        <taxon>Paniceae</taxon>
        <taxon>Panicinae</taxon>
        <taxon>Panicum</taxon>
        <taxon>Panicum sect. Hiantes</taxon>
    </lineage>
</organism>
<evidence type="ECO:0000256" key="1">
    <source>
        <dbReference type="SAM" id="MobiDB-lite"/>
    </source>
</evidence>
<dbReference type="EMBL" id="CM029038">
    <property type="protein sequence ID" value="KAG2650762.1"/>
    <property type="molecule type" value="Genomic_DNA"/>
</dbReference>
<sequence>MLTKKKKERKRRRRETPIGMRNLQCRSRGAIPMPLPKWANGDCNLCLCYSQSSPIRHLQTQRSSRNGRGRHRRASEGSTHRSASNRRSCSSACPFHCCCCSLKN</sequence>
<feature type="region of interest" description="Disordered" evidence="1">
    <location>
        <begin position="55"/>
        <end position="93"/>
    </location>
</feature>
<accession>A0A8T0WNU0</accession>
<name>A0A8T0WNU0_PANVG</name>
<reference evidence="2" key="1">
    <citation type="submission" date="2020-05" db="EMBL/GenBank/DDBJ databases">
        <title>WGS assembly of Panicum virgatum.</title>
        <authorList>
            <person name="Lovell J.T."/>
            <person name="Jenkins J."/>
            <person name="Shu S."/>
            <person name="Juenger T.E."/>
            <person name="Schmutz J."/>
        </authorList>
    </citation>
    <scope>NUCLEOTIDE SEQUENCE</scope>
    <source>
        <strain evidence="2">AP13</strain>
    </source>
</reference>